<dbReference type="Pfam" id="PF16901">
    <property type="entry name" value="DAO_C"/>
    <property type="match status" value="1"/>
</dbReference>
<dbReference type="GO" id="GO:0019563">
    <property type="term" value="P:glycerol catabolic process"/>
    <property type="evidence" value="ECO:0007669"/>
    <property type="project" value="UniProtKB-UniPathway"/>
</dbReference>
<dbReference type="PRINTS" id="PR01001">
    <property type="entry name" value="FADG3PDH"/>
</dbReference>
<dbReference type="InterPro" id="IPR038299">
    <property type="entry name" value="DAO_C_sf"/>
</dbReference>
<dbReference type="InterPro" id="IPR000447">
    <property type="entry name" value="G3P_DH_FAD-dep"/>
</dbReference>
<accession>A0A5Y9DHG9</accession>
<dbReference type="Gene3D" id="3.30.9.10">
    <property type="entry name" value="D-Amino Acid Oxidase, subunit A, domain 2"/>
    <property type="match status" value="1"/>
</dbReference>
<dbReference type="PANTHER" id="PTHR11985:SF35">
    <property type="entry name" value="ANAEROBIC GLYCEROL-3-PHOSPHATE DEHYDROGENASE SUBUNIT A"/>
    <property type="match status" value="1"/>
</dbReference>
<dbReference type="InterPro" id="IPR036188">
    <property type="entry name" value="FAD/NAD-bd_sf"/>
</dbReference>
<feature type="domain" description="Alpha-glycerophosphate oxidase C-terminal" evidence="11">
    <location>
        <begin position="407"/>
        <end position="533"/>
    </location>
</feature>
<dbReference type="Pfam" id="PF01266">
    <property type="entry name" value="DAO"/>
    <property type="match status" value="1"/>
</dbReference>
<evidence type="ECO:0000313" key="12">
    <source>
        <dbReference type="EMBL" id="ECQ6721702.1"/>
    </source>
</evidence>
<dbReference type="Gene3D" id="3.50.50.60">
    <property type="entry name" value="FAD/NAD(P)-binding domain"/>
    <property type="match status" value="1"/>
</dbReference>
<dbReference type="SUPFAM" id="SSF51905">
    <property type="entry name" value="FAD/NAD(P)-binding domain"/>
    <property type="match status" value="1"/>
</dbReference>
<comment type="similarity">
    <text evidence="3 9">Belongs to the FAD-dependent glycerol-3-phosphate dehydrogenase family.</text>
</comment>
<protein>
    <recommendedName>
        <fullName evidence="9">Glycerol-3-phosphate dehydrogenase</fullName>
        <ecNumber evidence="9">1.1.5.3</ecNumber>
    </recommendedName>
</protein>
<evidence type="ECO:0000256" key="5">
    <source>
        <dbReference type="ARBA" id="ARBA00022798"/>
    </source>
</evidence>
<keyword evidence="4 9" id="KW-0285">Flavoprotein</keyword>
<evidence type="ECO:0000256" key="2">
    <source>
        <dbReference type="ARBA" id="ARBA00004977"/>
    </source>
</evidence>
<evidence type="ECO:0000256" key="8">
    <source>
        <dbReference type="ARBA" id="ARBA00049055"/>
    </source>
</evidence>
<dbReference type="GO" id="GO:0009331">
    <property type="term" value="C:glycerol-3-phosphate dehydrogenase (FAD) complex"/>
    <property type="evidence" value="ECO:0007669"/>
    <property type="project" value="UniProtKB-UniRule"/>
</dbReference>
<feature type="domain" description="FAD dependent oxidoreductase" evidence="10">
    <location>
        <begin position="23"/>
        <end position="378"/>
    </location>
</feature>
<dbReference type="GO" id="GO:0004368">
    <property type="term" value="F:glycerol-3-phosphate dehydrogenase (quinone) activity"/>
    <property type="evidence" value="ECO:0007669"/>
    <property type="project" value="UniProtKB-EC"/>
</dbReference>
<evidence type="ECO:0000256" key="7">
    <source>
        <dbReference type="ARBA" id="ARBA00023002"/>
    </source>
</evidence>
<dbReference type="GO" id="GO:0046168">
    <property type="term" value="P:glycerol-3-phosphate catabolic process"/>
    <property type="evidence" value="ECO:0007669"/>
    <property type="project" value="TreeGrafter"/>
</dbReference>
<evidence type="ECO:0000256" key="6">
    <source>
        <dbReference type="ARBA" id="ARBA00022827"/>
    </source>
</evidence>
<dbReference type="Gene3D" id="1.10.8.870">
    <property type="entry name" value="Alpha-glycerophosphate oxidase, cap domain"/>
    <property type="match status" value="1"/>
</dbReference>
<comment type="cofactor">
    <cofactor evidence="1 9">
        <name>FAD</name>
        <dbReference type="ChEBI" id="CHEBI:57692"/>
    </cofactor>
</comment>
<keyword evidence="6" id="KW-0274">FAD</keyword>
<dbReference type="PROSITE" id="PS00978">
    <property type="entry name" value="FAD_G3PDH_2"/>
    <property type="match status" value="1"/>
</dbReference>
<keyword evidence="7 9" id="KW-0560">Oxidoreductase</keyword>
<dbReference type="PROSITE" id="PS00977">
    <property type="entry name" value="FAD_G3PDH_1"/>
    <property type="match status" value="1"/>
</dbReference>
<sequence>MVQLFSAFDRETIERNLQEEKFDLVIVGGGITGAGIALDATSRGMSVALVEMGDFASGTSSRSTKLVHGGLRYLQQFEIKEVADLGKERAIVYENGPHVTTPEWMMLPFHKGGNMGKTTASFGIRLYDYLAGVKKNERRKILSAKETLAKNPFVKKDGLKGSGYYVEYRTDDARLTIEVMKKAVELGANAINYTKAEHFLYDDNKQVVGVTVTDRLSGKAYDIKGHRVINAAGPWVDKVRKLDYATNNKHLRLTKGIHLVIDKQKFPMEQAVYFDTPDGRMVFAIPRDKKVYVGTTDTVYDEAVINPKALESDHNYVIKAINYMFPDVHITEKDIESSWAGVRPLIYEEGKDPSEISRKDEVWFSESGLITMAGGKLTGYRKMAEKLLDDVSKSLAKEIGKKYKPVQTKHLPISGGDIGGSEQLEAFLSKKAKEGNNRFGWTLEEGREMAKRFGSNIDQLFTYAQEHKEQNETTLPNSLYAELRYSIQHEAVTTPIDFLLRRTGYLLFDMPYLLEWKDAVVDEMAKQFHWSDDVKQTYIEELNIQINDAREPADWHDR</sequence>
<dbReference type="InterPro" id="IPR006076">
    <property type="entry name" value="FAD-dep_OxRdtase"/>
</dbReference>
<evidence type="ECO:0000259" key="10">
    <source>
        <dbReference type="Pfam" id="PF01266"/>
    </source>
</evidence>
<name>A0A5Y9DHG9_LISMN</name>
<proteinExistence type="inferred from homology"/>
<keyword evidence="5" id="KW-0319">Glycerol metabolism</keyword>
<reference evidence="12" key="1">
    <citation type="submission" date="2019-08" db="EMBL/GenBank/DDBJ databases">
        <authorList>
            <consortium name="GenomeTrakr network: Whole genome sequencing for foodborne pathogen traceback"/>
        </authorList>
    </citation>
    <scope>NUCLEOTIDE SEQUENCE</scope>
    <source>
        <strain evidence="12">AG19-0288</strain>
    </source>
</reference>
<dbReference type="UniPathway" id="UPA00618">
    <property type="reaction ID" value="UER00674"/>
</dbReference>
<evidence type="ECO:0000256" key="4">
    <source>
        <dbReference type="ARBA" id="ARBA00022630"/>
    </source>
</evidence>
<dbReference type="EMBL" id="AAKCDQ010000001">
    <property type="protein sequence ID" value="ECQ6721702.1"/>
    <property type="molecule type" value="Genomic_DNA"/>
</dbReference>
<comment type="pathway">
    <text evidence="2">Polyol metabolism; glycerol degradation via glycerol kinase pathway; glycerone phosphate from sn-glycerol 3-phosphate (aerobic route): step 1/1.</text>
</comment>
<gene>
    <name evidence="12" type="ORF">FZ622_02060</name>
</gene>
<dbReference type="SUPFAM" id="SSF54373">
    <property type="entry name" value="FAD-linked reductases, C-terminal domain"/>
    <property type="match status" value="1"/>
</dbReference>
<evidence type="ECO:0000256" key="1">
    <source>
        <dbReference type="ARBA" id="ARBA00001974"/>
    </source>
</evidence>
<comment type="caution">
    <text evidence="12">The sequence shown here is derived from an EMBL/GenBank/DDBJ whole genome shotgun (WGS) entry which is preliminary data.</text>
</comment>
<evidence type="ECO:0000256" key="3">
    <source>
        <dbReference type="ARBA" id="ARBA00007330"/>
    </source>
</evidence>
<evidence type="ECO:0000256" key="9">
    <source>
        <dbReference type="RuleBase" id="RU361217"/>
    </source>
</evidence>
<evidence type="ECO:0000259" key="11">
    <source>
        <dbReference type="Pfam" id="PF16901"/>
    </source>
</evidence>
<comment type="catalytic activity">
    <reaction evidence="8 9">
        <text>a quinone + sn-glycerol 3-phosphate = dihydroxyacetone phosphate + a quinol</text>
        <dbReference type="Rhea" id="RHEA:18977"/>
        <dbReference type="ChEBI" id="CHEBI:24646"/>
        <dbReference type="ChEBI" id="CHEBI:57597"/>
        <dbReference type="ChEBI" id="CHEBI:57642"/>
        <dbReference type="ChEBI" id="CHEBI:132124"/>
        <dbReference type="EC" id="1.1.5.3"/>
    </reaction>
</comment>
<dbReference type="InterPro" id="IPR031656">
    <property type="entry name" value="DAO_C"/>
</dbReference>
<dbReference type="AlphaFoldDB" id="A0A5Y9DHG9"/>
<dbReference type="EC" id="1.1.5.3" evidence="9"/>
<dbReference type="PANTHER" id="PTHR11985">
    <property type="entry name" value="GLYCEROL-3-PHOSPHATE DEHYDROGENASE"/>
    <property type="match status" value="1"/>
</dbReference>
<organism evidence="12">
    <name type="scientific">Listeria monocytogenes</name>
    <dbReference type="NCBI Taxonomy" id="1639"/>
    <lineage>
        <taxon>Bacteria</taxon>
        <taxon>Bacillati</taxon>
        <taxon>Bacillota</taxon>
        <taxon>Bacilli</taxon>
        <taxon>Bacillales</taxon>
        <taxon>Listeriaceae</taxon>
        <taxon>Listeria</taxon>
    </lineage>
</organism>